<dbReference type="InterPro" id="IPR036156">
    <property type="entry name" value="Beta-gal/glucu_dom_sf"/>
</dbReference>
<evidence type="ECO:0000256" key="1">
    <source>
        <dbReference type="ARBA" id="ARBA00007401"/>
    </source>
</evidence>
<evidence type="ECO:0000259" key="6">
    <source>
        <dbReference type="Pfam" id="PF02836"/>
    </source>
</evidence>
<evidence type="ECO:0000259" key="5">
    <source>
        <dbReference type="Pfam" id="PF00703"/>
    </source>
</evidence>
<evidence type="ECO:0000256" key="2">
    <source>
        <dbReference type="ARBA" id="ARBA00022801"/>
    </source>
</evidence>
<dbReference type="Pfam" id="PF00703">
    <property type="entry name" value="Glyco_hydro_2"/>
    <property type="match status" value="1"/>
</dbReference>
<evidence type="ECO:0000256" key="3">
    <source>
        <dbReference type="ARBA" id="ARBA00023295"/>
    </source>
</evidence>
<keyword evidence="10" id="KW-1185">Reference proteome</keyword>
<keyword evidence="3" id="KW-0326">Glycosidase</keyword>
<dbReference type="InterPro" id="IPR017853">
    <property type="entry name" value="GH"/>
</dbReference>
<dbReference type="InterPro" id="IPR043534">
    <property type="entry name" value="EBDG/EBM"/>
</dbReference>
<keyword evidence="2" id="KW-0378">Hydrolase</keyword>
<feature type="domain" description="Beta-mannosidase-like galactose-binding" evidence="8">
    <location>
        <begin position="52"/>
        <end position="169"/>
    </location>
</feature>
<dbReference type="RefSeq" id="WP_377112334.1">
    <property type="nucleotide sequence ID" value="NZ_JBHTHZ010000002.1"/>
</dbReference>
<dbReference type="Pfam" id="PF22666">
    <property type="entry name" value="Glyco_hydro_2_N2"/>
    <property type="match status" value="1"/>
</dbReference>
<dbReference type="Gene3D" id="2.60.40.10">
    <property type="entry name" value="Immunoglobulins"/>
    <property type="match status" value="3"/>
</dbReference>
<evidence type="ECO:0000313" key="10">
    <source>
        <dbReference type="Proteomes" id="UP001597010"/>
    </source>
</evidence>
<comment type="similarity">
    <text evidence="1">Belongs to the glycosyl hydrolase 2 family.</text>
</comment>
<dbReference type="EMBL" id="JBHTHZ010000002">
    <property type="protein sequence ID" value="MFD0793076.1"/>
    <property type="molecule type" value="Genomic_DNA"/>
</dbReference>
<protein>
    <submittedName>
        <fullName evidence="9">Sugar-binding domain-containing protein</fullName>
    </submittedName>
</protein>
<dbReference type="Gene3D" id="3.20.20.80">
    <property type="entry name" value="Glycosidases"/>
    <property type="match status" value="1"/>
</dbReference>
<dbReference type="SUPFAM" id="SSF49785">
    <property type="entry name" value="Galactose-binding domain-like"/>
    <property type="match status" value="1"/>
</dbReference>
<dbReference type="InterPro" id="IPR054593">
    <property type="entry name" value="Beta-mannosidase-like_N2"/>
</dbReference>
<dbReference type="Gene3D" id="2.60.120.260">
    <property type="entry name" value="Galactose-binding domain-like"/>
    <property type="match status" value="1"/>
</dbReference>
<proteinExistence type="inferred from homology"/>
<keyword evidence="4" id="KW-0732">Signal</keyword>
<dbReference type="SUPFAM" id="SSF49303">
    <property type="entry name" value="beta-Galactosidase/glucuronidase domain"/>
    <property type="match status" value="3"/>
</dbReference>
<feature type="signal peptide" evidence="4">
    <location>
        <begin position="1"/>
        <end position="19"/>
    </location>
</feature>
<dbReference type="InterPro" id="IPR008979">
    <property type="entry name" value="Galactose-bd-like_sf"/>
</dbReference>
<comment type="caution">
    <text evidence="9">The sequence shown here is derived from an EMBL/GenBank/DDBJ whole genome shotgun (WGS) entry which is preliminary data.</text>
</comment>
<dbReference type="Pfam" id="PF18368">
    <property type="entry name" value="Ig_GlcNase"/>
    <property type="match status" value="1"/>
</dbReference>
<feature type="domain" description="Glycoside hydrolase family 2 immunoglobulin-like beta-sandwich" evidence="5">
    <location>
        <begin position="207"/>
        <end position="321"/>
    </location>
</feature>
<evidence type="ECO:0000313" key="9">
    <source>
        <dbReference type="EMBL" id="MFD0793076.1"/>
    </source>
</evidence>
<dbReference type="Pfam" id="PF02836">
    <property type="entry name" value="Glyco_hydro_2_C"/>
    <property type="match status" value="1"/>
</dbReference>
<gene>
    <name evidence="9" type="ORF">ACFQZX_05570</name>
</gene>
<dbReference type="InterPro" id="IPR041351">
    <property type="entry name" value="Ig_GlcNase"/>
</dbReference>
<reference evidence="10" key="1">
    <citation type="journal article" date="2019" name="Int. J. Syst. Evol. Microbiol.">
        <title>The Global Catalogue of Microorganisms (GCM) 10K type strain sequencing project: providing services to taxonomists for standard genome sequencing and annotation.</title>
        <authorList>
            <consortium name="The Broad Institute Genomics Platform"/>
            <consortium name="The Broad Institute Genome Sequencing Center for Infectious Disease"/>
            <person name="Wu L."/>
            <person name="Ma J."/>
        </authorList>
    </citation>
    <scope>NUCLEOTIDE SEQUENCE [LARGE SCALE GENOMIC DNA]</scope>
    <source>
        <strain evidence="10">CCUG 61484</strain>
    </source>
</reference>
<dbReference type="SUPFAM" id="SSF51445">
    <property type="entry name" value="(Trans)glycosidases"/>
    <property type="match status" value="1"/>
</dbReference>
<feature type="domain" description="Glycoside hydrolase family 2 catalytic" evidence="6">
    <location>
        <begin position="371"/>
        <end position="459"/>
    </location>
</feature>
<dbReference type="InterPro" id="IPR013783">
    <property type="entry name" value="Ig-like_fold"/>
</dbReference>
<evidence type="ECO:0000256" key="4">
    <source>
        <dbReference type="SAM" id="SignalP"/>
    </source>
</evidence>
<dbReference type="PANTHER" id="PTHR43536">
    <property type="entry name" value="MANNOSYLGLYCOPROTEIN ENDO-BETA-MANNOSIDASE"/>
    <property type="match status" value="1"/>
</dbReference>
<evidence type="ECO:0000259" key="8">
    <source>
        <dbReference type="Pfam" id="PF22666"/>
    </source>
</evidence>
<feature type="chain" id="PRO_5046951139" evidence="4">
    <location>
        <begin position="20"/>
        <end position="872"/>
    </location>
</feature>
<dbReference type="Proteomes" id="UP001597010">
    <property type="component" value="Unassembled WGS sequence"/>
</dbReference>
<name>A0ABW3APV7_9SPHI</name>
<feature type="domain" description="Exo-beta-D-glucosaminidase Ig-fold" evidence="7">
    <location>
        <begin position="760"/>
        <end position="871"/>
    </location>
</feature>
<dbReference type="InterPro" id="IPR006102">
    <property type="entry name" value="Ig-like_GH2"/>
</dbReference>
<organism evidence="9 10">
    <name type="scientific">Mucilaginibacter litoreus</name>
    <dbReference type="NCBI Taxonomy" id="1048221"/>
    <lineage>
        <taxon>Bacteria</taxon>
        <taxon>Pseudomonadati</taxon>
        <taxon>Bacteroidota</taxon>
        <taxon>Sphingobacteriia</taxon>
        <taxon>Sphingobacteriales</taxon>
        <taxon>Sphingobacteriaceae</taxon>
        <taxon>Mucilaginibacter</taxon>
    </lineage>
</organism>
<sequence>MKRYILLVILLKVSAIVNAQTTFQLKWKVFPQSTNRVTAKVISTFGFSPQRAVDAVVPGTVFYSYVKAGKEANPDYADNIYKVDKAKYNQPYWYRAEFSSKGLANGKRLWLNFNGVHKRAEVYFNGHHIGTIQGIVQRGRYDVTDLLNSGKPNTVAVLIIPPHADYGLANRQAPTYLSSGSWDWMPAVPGLNSGITDSVTVSVTGPVNIQDTWVQTKLPNKNLAELTVSADLKNSTQQAVSGKLKVTIQPGNINIDKQVTVAANSSQTITLDKNAYPQLNISNPKLWWPNGYGDQSLYTCKVAFESDKGLSHELDHNFGIRKVTSDTTTLKGPMRVYVNDVPVLLKGGNWGMSDYMLKVRGKDYEPRIRFHKEMNFNIIRNWTGEVTDEAFYQYCDKYGIMVWDDFWLNNFGPIDSIENFRVNAVEKVKKFRHHPSIVIWCGANEGLPGGDTTGALSMAIKNAIIENDGDNRLYVPRSNAGATNLNFSIHGGSRALSGSGLWSNADPKTYFTDPHNGYLFSKDSWGMRSELGTATFVNVESFKRFMPREYWVAPTEQSVDSKTNMWAKHYFSTNGELGGGAEPAKYIRYINKSYGIATSLEDFCKKAQMQNLETMKAMFEGWNDHMWNDATGMLIWMSQSAYPSMIWQTYDYYYDLTGAYFGAKTACEPVHIQWNPANNAVKVINNKAYDIDDLTATAEVYAPNGKSIPEYTINKQLTAKASSATEAFIAFAGRDTSALPDVYFLRLKLYNDKKQLVSENFYWLGKKYLDYTALNEMPSVGSFLKVSKVKVKTAANGINKVLIYTVTNNSAATAAFGIRAQLLNNAGEQILPALLSDSYFTLMQGETKRLEVEVNPALLTKGYVLKTQAYNN</sequence>
<accession>A0ABW3APV7</accession>
<dbReference type="PANTHER" id="PTHR43536:SF1">
    <property type="entry name" value="MANNOSYLGLYCOPROTEIN ENDO-BETA-MANNOSIDASE"/>
    <property type="match status" value="1"/>
</dbReference>
<evidence type="ECO:0000259" key="7">
    <source>
        <dbReference type="Pfam" id="PF18368"/>
    </source>
</evidence>
<dbReference type="InterPro" id="IPR006103">
    <property type="entry name" value="Glyco_hydro_2_cat"/>
</dbReference>